<feature type="transmembrane region" description="Helical" evidence="2">
    <location>
        <begin position="949"/>
        <end position="971"/>
    </location>
</feature>
<feature type="compositionally biased region" description="Basic and acidic residues" evidence="1">
    <location>
        <begin position="236"/>
        <end position="256"/>
    </location>
</feature>
<dbReference type="RefSeq" id="WP_091062089.1">
    <property type="nucleotide sequence ID" value="NZ_FMDM01000005.1"/>
</dbReference>
<evidence type="ECO:0000256" key="1">
    <source>
        <dbReference type="SAM" id="MobiDB-lite"/>
    </source>
</evidence>
<feature type="compositionally biased region" description="Basic and acidic residues" evidence="1">
    <location>
        <begin position="359"/>
        <end position="368"/>
    </location>
</feature>
<feature type="compositionally biased region" description="Pro residues" evidence="1">
    <location>
        <begin position="144"/>
        <end position="153"/>
    </location>
</feature>
<dbReference type="STRING" id="745366.GA0070213_105326"/>
<evidence type="ECO:0000313" key="3">
    <source>
        <dbReference type="EMBL" id="SCG56352.1"/>
    </source>
</evidence>
<feature type="compositionally biased region" description="Low complexity" evidence="1">
    <location>
        <begin position="58"/>
        <end position="78"/>
    </location>
</feature>
<dbReference type="Proteomes" id="UP000199360">
    <property type="component" value="Unassembled WGS sequence"/>
</dbReference>
<feature type="compositionally biased region" description="Basic and acidic residues" evidence="1">
    <location>
        <begin position="314"/>
        <end position="323"/>
    </location>
</feature>
<evidence type="ECO:0008006" key="5">
    <source>
        <dbReference type="Google" id="ProtNLM"/>
    </source>
</evidence>
<organism evidence="3 4">
    <name type="scientific">Micromonospora humi</name>
    <dbReference type="NCBI Taxonomy" id="745366"/>
    <lineage>
        <taxon>Bacteria</taxon>
        <taxon>Bacillati</taxon>
        <taxon>Actinomycetota</taxon>
        <taxon>Actinomycetes</taxon>
        <taxon>Micromonosporales</taxon>
        <taxon>Micromonosporaceae</taxon>
        <taxon>Micromonospora</taxon>
    </lineage>
</organism>
<keyword evidence="4" id="KW-1185">Reference proteome</keyword>
<evidence type="ECO:0000313" key="4">
    <source>
        <dbReference type="Proteomes" id="UP000199360"/>
    </source>
</evidence>
<protein>
    <recommendedName>
        <fullName evidence="5">Integrin beta 8</fullName>
    </recommendedName>
</protein>
<sequence length="1047" mass="106142">MTSEAPHRPGQEPGEVSPGTGGPVPYGDQPAQQDNGYPGTPDLGWAPPPPAGRPAPSAPAWAAADDQPPAWAPPAGQQVTGRASAQVPPPADSGGRGQQPAWGAPESGAPAWATPGQGAPAWAAEQAGPERTGPTPPSWAAAPPNSPAEPAPPAWAAEQNRPAWGGGQAGEQPAWEQSGDAGTRGTGYVPAPATVPNETWVTPVAADPGGSARAGQHGDDVSHSGGWAVGAGAQTDDPHRSGGWTPRDEQADDPHRSGGWTPRDTQPAWAPPGQQSGATWPPAEPTARAAAKASVPGAVRHPEQAWSTAEQSDQDGRSEDDPQRSGGWSPAGGPQQDDPARSGGWPAPQTENRAGGWDESTRDDDPDRSGGWSAGGRAAASAEAPQANAWGEPEQHRATGWNGAAAPQQRQGDEQAGGWNAAGALPRRDSDEQAGNWHGGGAVPSQREPERRADEPAQPGWGATGTPARASASVPTPDAPSGWGGNPEERAPERPSVPDAEPWSPAEAWGRSDEAESAPSRGWQPAEDGPAYQPAPAPGIAPGNAVPLPAQGQRVPGAALAASPPADHPAAQFGPDEREPQAYESDRGDAGWGTARSGHEEPQSPAGPVVPGPRTTPEAGAVSASASVPVASRVAPPSDQPVHPTGTPAPQPRVYGRPARPEPEETDDPDDAPGYPGQDGPAAFGGPQSRPDDAHGYDGSPSRPDDGHGYDGSPSRPDDGHGYARSQSRPDDGRDRPGPPSHPDHGRDYPGPQSHPDHGGHGYPGHDGPAGFGGPQSRHDDEPRGYAEPSSPAGPPPFPVGVPSFVDPPGNNRPANGVHPHDAEQSGGPRDPFGTPGGQQNPYGGPGGHQDAFHGPAGRSDPFGGPGGQPDPYGPPAGGRASVAVPGQGPAGEPGGFPPAFPPPPQQAPPAWSSDGPSGDSDQGRFDAFKPDAEPQTEAPTPKVRNGRVLAAVLVAAVLILAVPLGLLTLLGKINGDDKPAGFDPAVGSCIKQSGTTAVATNCNEQGAFSIVSKVDNKDKCADLSQPTVVLQGGGTNRVLCLKPAGQ</sequence>
<feature type="compositionally biased region" description="Pro residues" evidence="1">
    <location>
        <begin position="46"/>
        <end position="57"/>
    </location>
</feature>
<feature type="compositionally biased region" description="Basic and acidic residues" evidence="1">
    <location>
        <begin position="922"/>
        <end position="933"/>
    </location>
</feature>
<feature type="region of interest" description="Disordered" evidence="1">
    <location>
        <begin position="1"/>
        <end position="942"/>
    </location>
</feature>
<keyword evidence="2" id="KW-0472">Membrane</keyword>
<keyword evidence="2" id="KW-1133">Transmembrane helix</keyword>
<accession>A0A1C5ID71</accession>
<keyword evidence="2" id="KW-0812">Transmembrane</keyword>
<feature type="compositionally biased region" description="Basic and acidic residues" evidence="1">
    <location>
        <begin position="716"/>
        <end position="748"/>
    </location>
</feature>
<feature type="compositionally biased region" description="Basic and acidic residues" evidence="1">
    <location>
        <begin position="1"/>
        <end position="10"/>
    </location>
</feature>
<reference evidence="4" key="1">
    <citation type="submission" date="2016-06" db="EMBL/GenBank/DDBJ databases">
        <authorList>
            <person name="Varghese N."/>
            <person name="Submissions Spin"/>
        </authorList>
    </citation>
    <scope>NUCLEOTIDE SEQUENCE [LARGE SCALE GENOMIC DNA]</scope>
    <source>
        <strain evidence="4">DSM 45647</strain>
    </source>
</reference>
<name>A0A1C5ID71_9ACTN</name>
<feature type="compositionally biased region" description="Low complexity" evidence="1">
    <location>
        <begin position="621"/>
        <end position="637"/>
    </location>
</feature>
<feature type="compositionally biased region" description="Low complexity" evidence="1">
    <location>
        <begin position="801"/>
        <end position="810"/>
    </location>
</feature>
<proteinExistence type="predicted"/>
<gene>
    <name evidence="3" type="ORF">GA0070213_105326</name>
</gene>
<feature type="compositionally biased region" description="Basic and acidic residues" evidence="1">
    <location>
        <begin position="575"/>
        <end position="589"/>
    </location>
</feature>
<dbReference type="OrthoDB" id="3354134at2"/>
<feature type="compositionally biased region" description="Low complexity" evidence="1">
    <location>
        <begin position="369"/>
        <end position="389"/>
    </location>
</feature>
<evidence type="ECO:0000256" key="2">
    <source>
        <dbReference type="SAM" id="Phobius"/>
    </source>
</evidence>
<feature type="compositionally biased region" description="Low complexity" evidence="1">
    <location>
        <begin position="909"/>
        <end position="921"/>
    </location>
</feature>
<dbReference type="EMBL" id="FMDM01000005">
    <property type="protein sequence ID" value="SCG56352.1"/>
    <property type="molecule type" value="Genomic_DNA"/>
</dbReference>
<feature type="compositionally biased region" description="Pro residues" evidence="1">
    <location>
        <begin position="896"/>
        <end position="908"/>
    </location>
</feature>
<dbReference type="AlphaFoldDB" id="A0A1C5ID71"/>
<feature type="compositionally biased region" description="Low complexity" evidence="1">
    <location>
        <begin position="278"/>
        <end position="293"/>
    </location>
</feature>
<feature type="compositionally biased region" description="Gly residues" evidence="1">
    <location>
        <begin position="761"/>
        <end position="774"/>
    </location>
</feature>